<feature type="signal peptide" evidence="2">
    <location>
        <begin position="1"/>
        <end position="19"/>
    </location>
</feature>
<dbReference type="OrthoDB" id="6376010at2759"/>
<feature type="chain" id="PRO_5001557534" description="DUF243 domain-containing protein" evidence="2">
    <location>
        <begin position="20"/>
        <end position="319"/>
    </location>
</feature>
<feature type="region of interest" description="Disordered" evidence="1">
    <location>
        <begin position="287"/>
        <end position="319"/>
    </location>
</feature>
<dbReference type="PANTHER" id="PTHR31927">
    <property type="entry name" value="FI07246P-RELATED-RELATED"/>
    <property type="match status" value="1"/>
</dbReference>
<proteinExistence type="predicted"/>
<dbReference type="GO" id="GO:0040003">
    <property type="term" value="P:chitin-based cuticle development"/>
    <property type="evidence" value="ECO:0007669"/>
    <property type="project" value="TreeGrafter"/>
</dbReference>
<reference evidence="4" key="1">
    <citation type="journal article" date="2014" name="BMC Genomics">
        <title>Characterizing the developmental transcriptome of the oriental fruit fly, Bactrocera dorsalis (Diptera: Tephritidae) through comparative genomic analysis with Drosophila melanogaster utilizing modENCODE datasets.</title>
        <authorList>
            <person name="Geib S.M."/>
            <person name="Calla B."/>
            <person name="Hall B."/>
            <person name="Hou S."/>
            <person name="Manoukis N.C."/>
        </authorList>
    </citation>
    <scope>NUCLEOTIDE SEQUENCE</scope>
    <source>
        <strain evidence="4">Punador</strain>
    </source>
</reference>
<protein>
    <recommendedName>
        <fullName evidence="3">DUF243 domain-containing protein</fullName>
    </recommendedName>
</protein>
<evidence type="ECO:0000259" key="3">
    <source>
        <dbReference type="SMART" id="SM00690"/>
    </source>
</evidence>
<evidence type="ECO:0000313" key="4">
    <source>
        <dbReference type="EMBL" id="JAC50596.1"/>
    </source>
</evidence>
<evidence type="ECO:0000256" key="2">
    <source>
        <dbReference type="SAM" id="SignalP"/>
    </source>
</evidence>
<keyword evidence="2" id="KW-0732">Signal</keyword>
<dbReference type="InterPro" id="IPR004145">
    <property type="entry name" value="DUF243"/>
</dbReference>
<name>A0A034W4R8_BACDO</name>
<feature type="compositionally biased region" description="Polar residues" evidence="1">
    <location>
        <begin position="299"/>
        <end position="310"/>
    </location>
</feature>
<feature type="domain" description="DUF243" evidence="3">
    <location>
        <begin position="138"/>
        <end position="237"/>
    </location>
</feature>
<dbReference type="Pfam" id="PF03103">
    <property type="entry name" value="DUF243"/>
    <property type="match status" value="1"/>
</dbReference>
<accession>A0A034W4R8</accession>
<dbReference type="AlphaFoldDB" id="A0A034W4R8"/>
<dbReference type="PANTHER" id="PTHR31927:SF2">
    <property type="entry name" value="FI07246P-RELATED"/>
    <property type="match status" value="1"/>
</dbReference>
<dbReference type="SMART" id="SM00690">
    <property type="entry name" value="DM5"/>
    <property type="match status" value="1"/>
</dbReference>
<dbReference type="GO" id="GO:0008010">
    <property type="term" value="F:structural constituent of chitin-based larval cuticle"/>
    <property type="evidence" value="ECO:0007669"/>
    <property type="project" value="TreeGrafter"/>
</dbReference>
<organism evidence="4">
    <name type="scientific">Bactrocera dorsalis</name>
    <name type="common">Oriental fruit fly</name>
    <name type="synonym">Dacus dorsalis</name>
    <dbReference type="NCBI Taxonomy" id="27457"/>
    <lineage>
        <taxon>Eukaryota</taxon>
        <taxon>Metazoa</taxon>
        <taxon>Ecdysozoa</taxon>
        <taxon>Arthropoda</taxon>
        <taxon>Hexapoda</taxon>
        <taxon>Insecta</taxon>
        <taxon>Pterygota</taxon>
        <taxon>Neoptera</taxon>
        <taxon>Endopterygota</taxon>
        <taxon>Diptera</taxon>
        <taxon>Brachycera</taxon>
        <taxon>Muscomorpha</taxon>
        <taxon>Tephritoidea</taxon>
        <taxon>Tephritidae</taxon>
        <taxon>Bactrocera</taxon>
        <taxon>Bactrocera</taxon>
    </lineage>
</organism>
<evidence type="ECO:0000256" key="1">
    <source>
        <dbReference type="SAM" id="MobiDB-lite"/>
    </source>
</evidence>
<sequence length="319" mass="32822">MNTILLLVCITACTHLTLARPDVSLGYQYQPGYSSSGGGLLQTPHAPSSNYFSPVPTFSQNVGIGGSGGAGSGSGSFGFSGNSGGSSYSSGGYGALSGSFGGAGDFGGSTGGNGYQAGYDSGNIHYSHQSSNFVGRAPIVTKHFWLHSAPEDHDEQQIVRYINIGQPRKNYNVVFINTPSSSVNKAKIIANVAPVEDKTAIYVLAKKANALDVSAEVATPAPVVNKPEVFFIKYKTPEEAVHAQHTIQAQYDALGGSSNLSNEGSIPVSSAIGSLGASIGSADDHVEDSHIVHGGPSIAVSSSDSSNGAIQNYLPPNHK</sequence>
<dbReference type="EMBL" id="GAKP01008356">
    <property type="protein sequence ID" value="JAC50596.1"/>
    <property type="molecule type" value="Transcribed_RNA"/>
</dbReference>
<dbReference type="GO" id="GO:0062129">
    <property type="term" value="C:chitin-based extracellular matrix"/>
    <property type="evidence" value="ECO:0007669"/>
    <property type="project" value="TreeGrafter"/>
</dbReference>